<dbReference type="PANTHER" id="PTHR33164:SF99">
    <property type="entry name" value="MARR FAMILY REGULATORY PROTEIN"/>
    <property type="match status" value="1"/>
</dbReference>
<evidence type="ECO:0000313" key="3">
    <source>
        <dbReference type="Proteomes" id="UP000070612"/>
    </source>
</evidence>
<dbReference type="AlphaFoldDB" id="A0A132PN66"/>
<dbReference type="PROSITE" id="PS50995">
    <property type="entry name" value="HTH_MARR_2"/>
    <property type="match status" value="1"/>
</dbReference>
<accession>A0A132PN66</accession>
<comment type="caution">
    <text evidence="2">The sequence shown here is derived from an EMBL/GenBank/DDBJ whole genome shotgun (WGS) entry which is preliminary data.</text>
</comment>
<protein>
    <submittedName>
        <fullName evidence="2">MarR family transcriptional regulator</fullName>
    </submittedName>
</protein>
<dbReference type="InterPro" id="IPR039422">
    <property type="entry name" value="MarR/SlyA-like"/>
</dbReference>
<dbReference type="InterPro" id="IPR036388">
    <property type="entry name" value="WH-like_DNA-bd_sf"/>
</dbReference>
<reference evidence="2 3" key="1">
    <citation type="submission" date="2015-07" db="EMBL/GenBank/DDBJ databases">
        <title>A draft genome sequence of Mycobacterium wolinskyi.</title>
        <authorList>
            <person name="de Man T.J."/>
            <person name="Perry K.A."/>
            <person name="Coulliette A.D."/>
            <person name="Jensen B."/>
            <person name="Toney N.C."/>
            <person name="Limbago B.M."/>
            <person name="Noble-Wang J."/>
        </authorList>
    </citation>
    <scope>NUCLEOTIDE SEQUENCE [LARGE SCALE GENOMIC DNA]</scope>
    <source>
        <strain evidence="2 3">CDC_01</strain>
    </source>
</reference>
<sequence>MTDSGEYPLTPRQQRAWLNFMRVYHRLEYEVNRHLRTECGLSLYDYTVLSTLSRAPDRRLQLTTLATVIGWERSRVSHHLMRMARRGLVERTTCDTDGRGTVVVLTDEGWDRLAGAAPVHAEWVHRAFFADLDPEHEDALADILDAVHESLLREGTLPRPDLS</sequence>
<organism evidence="2 3">
    <name type="scientific">Mycolicibacterium wolinskyi</name>
    <dbReference type="NCBI Taxonomy" id="59750"/>
    <lineage>
        <taxon>Bacteria</taxon>
        <taxon>Bacillati</taxon>
        <taxon>Actinomycetota</taxon>
        <taxon>Actinomycetes</taxon>
        <taxon>Mycobacteriales</taxon>
        <taxon>Mycobacteriaceae</taxon>
        <taxon>Mycolicibacterium</taxon>
    </lineage>
</organism>
<dbReference type="InterPro" id="IPR036390">
    <property type="entry name" value="WH_DNA-bd_sf"/>
</dbReference>
<dbReference type="RefSeq" id="WP_067849857.1">
    <property type="nucleotide sequence ID" value="NZ_LGTW01000008.1"/>
</dbReference>
<dbReference type="SMART" id="SM00347">
    <property type="entry name" value="HTH_MARR"/>
    <property type="match status" value="1"/>
</dbReference>
<dbReference type="InterPro" id="IPR000835">
    <property type="entry name" value="HTH_MarR-typ"/>
</dbReference>
<keyword evidence="3" id="KW-1185">Reference proteome</keyword>
<proteinExistence type="predicted"/>
<dbReference type="GO" id="GO:0003700">
    <property type="term" value="F:DNA-binding transcription factor activity"/>
    <property type="evidence" value="ECO:0007669"/>
    <property type="project" value="InterPro"/>
</dbReference>
<dbReference type="Gene3D" id="1.10.10.10">
    <property type="entry name" value="Winged helix-like DNA-binding domain superfamily/Winged helix DNA-binding domain"/>
    <property type="match status" value="1"/>
</dbReference>
<dbReference type="Proteomes" id="UP000070612">
    <property type="component" value="Unassembled WGS sequence"/>
</dbReference>
<dbReference type="PANTHER" id="PTHR33164">
    <property type="entry name" value="TRANSCRIPTIONAL REGULATOR, MARR FAMILY"/>
    <property type="match status" value="1"/>
</dbReference>
<dbReference type="PATRIC" id="fig|59750.3.peg.7014"/>
<dbReference type="SUPFAM" id="SSF46785">
    <property type="entry name" value="Winged helix' DNA-binding domain"/>
    <property type="match status" value="1"/>
</dbReference>
<feature type="domain" description="HTH marR-type" evidence="1">
    <location>
        <begin position="13"/>
        <end position="149"/>
    </location>
</feature>
<evidence type="ECO:0000259" key="1">
    <source>
        <dbReference type="PROSITE" id="PS50995"/>
    </source>
</evidence>
<gene>
    <name evidence="2" type="ORF">AFM11_14530</name>
</gene>
<evidence type="ECO:0000313" key="2">
    <source>
        <dbReference type="EMBL" id="KWX23492.1"/>
    </source>
</evidence>
<dbReference type="Pfam" id="PF12802">
    <property type="entry name" value="MarR_2"/>
    <property type="match status" value="1"/>
</dbReference>
<dbReference type="EMBL" id="LGTW01000008">
    <property type="protein sequence ID" value="KWX23492.1"/>
    <property type="molecule type" value="Genomic_DNA"/>
</dbReference>
<dbReference type="GO" id="GO:0006950">
    <property type="term" value="P:response to stress"/>
    <property type="evidence" value="ECO:0007669"/>
    <property type="project" value="TreeGrafter"/>
</dbReference>
<name>A0A132PN66_9MYCO</name>
<dbReference type="STRING" id="59750.AWC31_18295"/>